<protein>
    <submittedName>
        <fullName evidence="1">Uncharacterized protein</fullName>
    </submittedName>
</protein>
<dbReference type="VEuPathDB" id="PiroplasmaDB:BEWA_022980"/>
<evidence type="ECO:0000313" key="2">
    <source>
        <dbReference type="Proteomes" id="UP000031512"/>
    </source>
</evidence>
<proteinExistence type="predicted"/>
<sequence>MSGGVRLDLDPKNGTTKKYDIERTENSTDGKVPEGYKSYKYAKQDSGSFILSAFLFKGNLLPGVLLYPISVTSVITYFKESKYGRLLLVDIAVSDGKHVYYLNPDTTARGVTFTEFAPTKKTSLETGELDHVLQNINTNNGFDIGKLITNYSTTAKKLFGDTDIIFDLSKTNDKYDSEVTTQSVSVIDYGIKVASTYPKVDHTPASQPFYAKGIKLPNGKYMKVKGGFPNEGFTGFNVYYKEDNKNVPLLIELKLKVLATDAGNSYIPGWYYIYKTDNANTWDIIKVTGTSIDNELPELLKKISTENNLEVEKLLPGVKDLEIDLTQTTNSNTGETKHYASGKTTVHYKQVSFNEYKAIRHASAFPSFTVNSIKTGSGGDITKGQLPPPGTLLSKLNAYYNDSSHSQLVLIELIGFHDPSLTNYPKYVYYYYNDGTKWVDYLLSTTVSSHAADMENVIKHVRANSGKIAPEKLGELKSKLTKYTPDKIEIESSKSGLTDITFDLSYKPKGNDGRSQATYQSGNTGIKVSSATNSSIPQYPRVKHDLSSSGAKSFTVGGIQLHDGQDMEVNGGLPKESMTNFFVYYSRENYEKYDDPLLITLTISNENADDSSYTSDRYLLVKSKDATKWDVYLARKFEENDENPDLTTILKNASDNGFNFDELDQEVKKKLIKYPLSRSRKSTLRQVLEGCGETGAAGGVGAEAYNFFFNPNKSATRQIIRLLTTLF</sequence>
<dbReference type="KEGG" id="beq:BEWA_022980"/>
<accession>L0AV86</accession>
<evidence type="ECO:0000313" key="1">
    <source>
        <dbReference type="EMBL" id="AFZ79450.1"/>
    </source>
</evidence>
<dbReference type="Proteomes" id="UP000031512">
    <property type="component" value="Chromosome 1"/>
</dbReference>
<organism evidence="1 2">
    <name type="scientific">Theileria equi strain WA</name>
    <dbReference type="NCBI Taxonomy" id="1537102"/>
    <lineage>
        <taxon>Eukaryota</taxon>
        <taxon>Sar</taxon>
        <taxon>Alveolata</taxon>
        <taxon>Apicomplexa</taxon>
        <taxon>Aconoidasida</taxon>
        <taxon>Piroplasmida</taxon>
        <taxon>Theileriidae</taxon>
        <taxon>Theileria</taxon>
    </lineage>
</organism>
<name>L0AV86_THEEQ</name>
<reference evidence="1 2" key="1">
    <citation type="journal article" date="2012" name="BMC Genomics">
        <title>Comparative genomic analysis and phylogenetic position of Theileria equi.</title>
        <authorList>
            <person name="Kappmeyer L.S."/>
            <person name="Thiagarajan M."/>
            <person name="Herndon D.R."/>
            <person name="Ramsay J.D."/>
            <person name="Caler E."/>
            <person name="Djikeng A."/>
            <person name="Gillespie J.J."/>
            <person name="Lau A.O."/>
            <person name="Roalson E.H."/>
            <person name="Silva J.C."/>
            <person name="Silva M.G."/>
            <person name="Suarez C.E."/>
            <person name="Ueti M.W."/>
            <person name="Nene V.M."/>
            <person name="Mealey R.H."/>
            <person name="Knowles D.P."/>
            <person name="Brayton K.A."/>
        </authorList>
    </citation>
    <scope>NUCLEOTIDE SEQUENCE [LARGE SCALE GENOMIC DNA]</scope>
    <source>
        <strain evidence="1 2">WA</strain>
    </source>
</reference>
<dbReference type="RefSeq" id="XP_004829116.1">
    <property type="nucleotide sequence ID" value="XM_004829059.1"/>
</dbReference>
<keyword evidence="2" id="KW-1185">Reference proteome</keyword>
<gene>
    <name evidence="1" type="ORF">BEWA_022980</name>
</gene>
<dbReference type="EMBL" id="CP001669">
    <property type="protein sequence ID" value="AFZ79450.1"/>
    <property type="molecule type" value="Genomic_DNA"/>
</dbReference>
<dbReference type="GeneID" id="15803604"/>
<dbReference type="AlphaFoldDB" id="L0AV86"/>